<proteinExistence type="predicted"/>
<dbReference type="Proteomes" id="UP000316416">
    <property type="component" value="Chromosome"/>
</dbReference>
<keyword evidence="2" id="KW-1185">Reference proteome</keyword>
<organism evidence="1 2">
    <name type="scientific">Shewanella eurypsychrophilus</name>
    <dbReference type="NCBI Taxonomy" id="2593656"/>
    <lineage>
        <taxon>Bacteria</taxon>
        <taxon>Pseudomonadati</taxon>
        <taxon>Pseudomonadota</taxon>
        <taxon>Gammaproteobacteria</taxon>
        <taxon>Alteromonadales</taxon>
        <taxon>Shewanellaceae</taxon>
        <taxon>Shewanella</taxon>
    </lineage>
</organism>
<sequence length="126" mass="14505">MKKYTLVFMPSFEPGSPDVLLVKEKSMSSTEMQKRDTLFSSQQNTRDYLDTGFDVPESLIGRGTDLIGNLPEQQKLEDWFADNQTINQRIGHYTAAALAIAVKVINVKFYVEFRFADNCNPEHFRY</sequence>
<evidence type="ECO:0000313" key="2">
    <source>
        <dbReference type="Proteomes" id="UP000316416"/>
    </source>
</evidence>
<evidence type="ECO:0000313" key="1">
    <source>
        <dbReference type="EMBL" id="QPG57320.1"/>
    </source>
</evidence>
<gene>
    <name evidence="1" type="ORF">FM038_007640</name>
</gene>
<accession>A0ABX6V401</accession>
<reference evidence="1" key="1">
    <citation type="submission" date="2021-07" db="EMBL/GenBank/DDBJ databases">
        <title>Shewanella sp. YLB-07 whole genome sequence.</title>
        <authorList>
            <person name="Yu L."/>
        </authorList>
    </citation>
    <scope>NUCLEOTIDE SEQUENCE</scope>
    <source>
        <strain evidence="1">YLB-08</strain>
    </source>
</reference>
<protein>
    <submittedName>
        <fullName evidence="1">Uncharacterized protein</fullName>
    </submittedName>
</protein>
<dbReference type="EMBL" id="CP045503">
    <property type="protein sequence ID" value="QPG57320.1"/>
    <property type="molecule type" value="Genomic_DNA"/>
</dbReference>
<name>A0ABX6V401_9GAMM</name>
<dbReference type="RefSeq" id="WP_142872684.1">
    <property type="nucleotide sequence ID" value="NZ_CP045503.2"/>
</dbReference>